<keyword evidence="3" id="KW-1185">Reference proteome</keyword>
<organism evidence="2 3">
    <name type="scientific">Drosophila willistoni</name>
    <name type="common">Fruit fly</name>
    <dbReference type="NCBI Taxonomy" id="7260"/>
    <lineage>
        <taxon>Eukaryota</taxon>
        <taxon>Metazoa</taxon>
        <taxon>Ecdysozoa</taxon>
        <taxon>Arthropoda</taxon>
        <taxon>Hexapoda</taxon>
        <taxon>Insecta</taxon>
        <taxon>Pterygota</taxon>
        <taxon>Neoptera</taxon>
        <taxon>Endopterygota</taxon>
        <taxon>Diptera</taxon>
        <taxon>Brachycera</taxon>
        <taxon>Muscomorpha</taxon>
        <taxon>Ephydroidea</taxon>
        <taxon>Drosophilidae</taxon>
        <taxon>Drosophila</taxon>
        <taxon>Sophophora</taxon>
    </lineage>
</organism>
<evidence type="ECO:0000256" key="1">
    <source>
        <dbReference type="SAM" id="SignalP"/>
    </source>
</evidence>
<dbReference type="AlphaFoldDB" id="B4MKK7"/>
<protein>
    <submittedName>
        <fullName evidence="2">Uncharacterized protein</fullName>
    </submittedName>
</protein>
<dbReference type="eggNOG" id="ENOG502T94D">
    <property type="taxonomic scope" value="Eukaryota"/>
</dbReference>
<dbReference type="HOGENOM" id="CLU_1385478_0_0_1"/>
<keyword evidence="1" id="KW-0732">Signal</keyword>
<feature type="chain" id="PRO_5006457923" evidence="1">
    <location>
        <begin position="20"/>
        <end position="207"/>
    </location>
</feature>
<accession>B4MKK7</accession>
<dbReference type="InParanoid" id="B4MKK7"/>
<name>B4MKK7_DROWI</name>
<dbReference type="Pfam" id="PF00379">
    <property type="entry name" value="Chitin_bind_4"/>
    <property type="match status" value="1"/>
</dbReference>
<dbReference type="Proteomes" id="UP000007798">
    <property type="component" value="Unassembled WGS sequence"/>
</dbReference>
<evidence type="ECO:0000313" key="2">
    <source>
        <dbReference type="EMBL" id="EDW72713.2"/>
    </source>
</evidence>
<sequence length="207" mass="22991">MNICHVLLLLALCCGLAHGAQVYMEFNGHKYAYNTDKDALGGHALSPNYDYQDQQYLTSLPSSPTTAAVAATAAVPGYSPHQFVQQSWSNMRRHPNTMEIPYQHQQPHQEHLSHARQTGPNFDFSTHQMSHSQHTDQAGHIVGKYSYYDAAGYHELSYKAGAGIGFVVMGGNLAKATEQPSQLTEIQSNDLSSATNFGHLHQRFFRK</sequence>
<feature type="signal peptide" evidence="1">
    <location>
        <begin position="1"/>
        <end position="19"/>
    </location>
</feature>
<proteinExistence type="predicted"/>
<gene>
    <name evidence="2" type="primary">Dwil\GK19275</name>
    <name evidence="2" type="ORF">Dwil_GK19275</name>
</gene>
<dbReference type="OrthoDB" id="6436213at2759"/>
<dbReference type="EMBL" id="CH963847">
    <property type="protein sequence ID" value="EDW72713.2"/>
    <property type="molecule type" value="Genomic_DNA"/>
</dbReference>
<evidence type="ECO:0000313" key="3">
    <source>
        <dbReference type="Proteomes" id="UP000007798"/>
    </source>
</evidence>
<dbReference type="FunCoup" id="B4MKK7">
    <property type="interactions" value="37"/>
</dbReference>
<dbReference type="InterPro" id="IPR000618">
    <property type="entry name" value="Insect_cuticle"/>
</dbReference>
<reference evidence="2 3" key="1">
    <citation type="journal article" date="2007" name="Nature">
        <title>Evolution of genes and genomes on the Drosophila phylogeny.</title>
        <authorList>
            <consortium name="Drosophila 12 Genomes Consortium"/>
            <person name="Clark A.G."/>
            <person name="Eisen M.B."/>
            <person name="Smith D.R."/>
            <person name="Bergman C.M."/>
            <person name="Oliver B."/>
            <person name="Markow T.A."/>
            <person name="Kaufman T.C."/>
            <person name="Kellis M."/>
            <person name="Gelbart W."/>
            <person name="Iyer V.N."/>
            <person name="Pollard D.A."/>
            <person name="Sackton T.B."/>
            <person name="Larracuente A.M."/>
            <person name="Singh N.D."/>
            <person name="Abad J.P."/>
            <person name="Abt D.N."/>
            <person name="Adryan B."/>
            <person name="Aguade M."/>
            <person name="Akashi H."/>
            <person name="Anderson W.W."/>
            <person name="Aquadro C.F."/>
            <person name="Ardell D.H."/>
            <person name="Arguello R."/>
            <person name="Artieri C.G."/>
            <person name="Barbash D.A."/>
            <person name="Barker D."/>
            <person name="Barsanti P."/>
            <person name="Batterham P."/>
            <person name="Batzoglou S."/>
            <person name="Begun D."/>
            <person name="Bhutkar A."/>
            <person name="Blanco E."/>
            <person name="Bosak S.A."/>
            <person name="Bradley R.K."/>
            <person name="Brand A.D."/>
            <person name="Brent M.R."/>
            <person name="Brooks A.N."/>
            <person name="Brown R.H."/>
            <person name="Butlin R.K."/>
            <person name="Caggese C."/>
            <person name="Calvi B.R."/>
            <person name="Bernardo de Carvalho A."/>
            <person name="Caspi A."/>
            <person name="Castrezana S."/>
            <person name="Celniker S.E."/>
            <person name="Chang J.L."/>
            <person name="Chapple C."/>
            <person name="Chatterji S."/>
            <person name="Chinwalla A."/>
            <person name="Civetta A."/>
            <person name="Clifton S.W."/>
            <person name="Comeron J.M."/>
            <person name="Costello J.C."/>
            <person name="Coyne J.A."/>
            <person name="Daub J."/>
            <person name="David R.G."/>
            <person name="Delcher A.L."/>
            <person name="Delehaunty K."/>
            <person name="Do C.B."/>
            <person name="Ebling H."/>
            <person name="Edwards K."/>
            <person name="Eickbush T."/>
            <person name="Evans J.D."/>
            <person name="Filipski A."/>
            <person name="Findeiss S."/>
            <person name="Freyhult E."/>
            <person name="Fulton L."/>
            <person name="Fulton R."/>
            <person name="Garcia A.C."/>
            <person name="Gardiner A."/>
            <person name="Garfield D.A."/>
            <person name="Garvin B.E."/>
            <person name="Gibson G."/>
            <person name="Gilbert D."/>
            <person name="Gnerre S."/>
            <person name="Godfrey J."/>
            <person name="Good R."/>
            <person name="Gotea V."/>
            <person name="Gravely B."/>
            <person name="Greenberg A.J."/>
            <person name="Griffiths-Jones S."/>
            <person name="Gross S."/>
            <person name="Guigo R."/>
            <person name="Gustafson E.A."/>
            <person name="Haerty W."/>
            <person name="Hahn M.W."/>
            <person name="Halligan D.L."/>
            <person name="Halpern A.L."/>
            <person name="Halter G.M."/>
            <person name="Han M.V."/>
            <person name="Heger A."/>
            <person name="Hillier L."/>
            <person name="Hinrichs A.S."/>
            <person name="Holmes I."/>
            <person name="Hoskins R.A."/>
            <person name="Hubisz M.J."/>
            <person name="Hultmark D."/>
            <person name="Huntley M.A."/>
            <person name="Jaffe D.B."/>
            <person name="Jagadeeshan S."/>
            <person name="Jeck W.R."/>
            <person name="Johnson J."/>
            <person name="Jones C.D."/>
            <person name="Jordan W.C."/>
            <person name="Karpen G.H."/>
            <person name="Kataoka E."/>
            <person name="Keightley P.D."/>
            <person name="Kheradpour P."/>
            <person name="Kirkness E.F."/>
            <person name="Koerich L.B."/>
            <person name="Kristiansen K."/>
            <person name="Kudrna D."/>
            <person name="Kulathinal R.J."/>
            <person name="Kumar S."/>
            <person name="Kwok R."/>
            <person name="Lander E."/>
            <person name="Langley C.H."/>
            <person name="Lapoint R."/>
            <person name="Lazzaro B.P."/>
            <person name="Lee S.J."/>
            <person name="Levesque L."/>
            <person name="Li R."/>
            <person name="Lin C.F."/>
            <person name="Lin M.F."/>
            <person name="Lindblad-Toh K."/>
            <person name="Llopart A."/>
            <person name="Long M."/>
            <person name="Low L."/>
            <person name="Lozovsky E."/>
            <person name="Lu J."/>
            <person name="Luo M."/>
            <person name="Machado C.A."/>
            <person name="Makalowski W."/>
            <person name="Marzo M."/>
            <person name="Matsuda M."/>
            <person name="Matzkin L."/>
            <person name="McAllister B."/>
            <person name="McBride C.S."/>
            <person name="McKernan B."/>
            <person name="McKernan K."/>
            <person name="Mendez-Lago M."/>
            <person name="Minx P."/>
            <person name="Mollenhauer M.U."/>
            <person name="Montooth K."/>
            <person name="Mount S.M."/>
            <person name="Mu X."/>
            <person name="Myers E."/>
            <person name="Negre B."/>
            <person name="Newfeld S."/>
            <person name="Nielsen R."/>
            <person name="Noor M.A."/>
            <person name="O'Grady P."/>
            <person name="Pachter L."/>
            <person name="Papaceit M."/>
            <person name="Parisi M.J."/>
            <person name="Parisi M."/>
            <person name="Parts L."/>
            <person name="Pedersen J.S."/>
            <person name="Pesole G."/>
            <person name="Phillippy A.M."/>
            <person name="Ponting C.P."/>
            <person name="Pop M."/>
            <person name="Porcelli D."/>
            <person name="Powell J.R."/>
            <person name="Prohaska S."/>
            <person name="Pruitt K."/>
            <person name="Puig M."/>
            <person name="Quesneville H."/>
            <person name="Ram K.R."/>
            <person name="Rand D."/>
            <person name="Rasmussen M.D."/>
            <person name="Reed L.K."/>
            <person name="Reenan R."/>
            <person name="Reily A."/>
            <person name="Remington K.A."/>
            <person name="Rieger T.T."/>
            <person name="Ritchie M.G."/>
            <person name="Robin C."/>
            <person name="Rogers Y.H."/>
            <person name="Rohde C."/>
            <person name="Rozas J."/>
            <person name="Rubenfield M.J."/>
            <person name="Ruiz A."/>
            <person name="Russo S."/>
            <person name="Salzberg S.L."/>
            <person name="Sanchez-Gracia A."/>
            <person name="Saranga D.J."/>
            <person name="Sato H."/>
            <person name="Schaeffer S.W."/>
            <person name="Schatz M.C."/>
            <person name="Schlenke T."/>
            <person name="Schwartz R."/>
            <person name="Segarra C."/>
            <person name="Singh R.S."/>
            <person name="Sirot L."/>
            <person name="Sirota M."/>
            <person name="Sisneros N.B."/>
            <person name="Smith C.D."/>
            <person name="Smith T.F."/>
            <person name="Spieth J."/>
            <person name="Stage D.E."/>
            <person name="Stark A."/>
            <person name="Stephan W."/>
            <person name="Strausberg R.L."/>
            <person name="Strempel S."/>
            <person name="Sturgill D."/>
            <person name="Sutton G."/>
            <person name="Sutton G.G."/>
            <person name="Tao W."/>
            <person name="Teichmann S."/>
            <person name="Tobari Y.N."/>
            <person name="Tomimura Y."/>
            <person name="Tsolas J.M."/>
            <person name="Valente V.L."/>
            <person name="Venter E."/>
            <person name="Venter J.C."/>
            <person name="Vicario S."/>
            <person name="Vieira F.G."/>
            <person name="Vilella A.J."/>
            <person name="Villasante A."/>
            <person name="Walenz B."/>
            <person name="Wang J."/>
            <person name="Wasserman M."/>
            <person name="Watts T."/>
            <person name="Wilson D."/>
            <person name="Wilson R.K."/>
            <person name="Wing R.A."/>
            <person name="Wolfner M.F."/>
            <person name="Wong A."/>
            <person name="Wong G.K."/>
            <person name="Wu C.I."/>
            <person name="Wu G."/>
            <person name="Yamamoto D."/>
            <person name="Yang H.P."/>
            <person name="Yang S.P."/>
            <person name="Yorke J.A."/>
            <person name="Yoshida K."/>
            <person name="Zdobnov E."/>
            <person name="Zhang P."/>
            <person name="Zhang Y."/>
            <person name="Zimin A.V."/>
            <person name="Baldwin J."/>
            <person name="Abdouelleil A."/>
            <person name="Abdulkadir J."/>
            <person name="Abebe A."/>
            <person name="Abera B."/>
            <person name="Abreu J."/>
            <person name="Acer S.C."/>
            <person name="Aftuck L."/>
            <person name="Alexander A."/>
            <person name="An P."/>
            <person name="Anderson E."/>
            <person name="Anderson S."/>
            <person name="Arachi H."/>
            <person name="Azer M."/>
            <person name="Bachantsang P."/>
            <person name="Barry A."/>
            <person name="Bayul T."/>
            <person name="Berlin A."/>
            <person name="Bessette D."/>
            <person name="Bloom T."/>
            <person name="Blye J."/>
            <person name="Boguslavskiy L."/>
            <person name="Bonnet C."/>
            <person name="Boukhgalter B."/>
            <person name="Bourzgui I."/>
            <person name="Brown A."/>
            <person name="Cahill P."/>
            <person name="Channer S."/>
            <person name="Cheshatsang Y."/>
            <person name="Chuda L."/>
            <person name="Citroen M."/>
            <person name="Collymore A."/>
            <person name="Cooke P."/>
            <person name="Costello M."/>
            <person name="D'Aco K."/>
            <person name="Daza R."/>
            <person name="De Haan G."/>
            <person name="DeGray S."/>
            <person name="DeMaso C."/>
            <person name="Dhargay N."/>
            <person name="Dooley K."/>
            <person name="Dooley E."/>
            <person name="Doricent M."/>
            <person name="Dorje P."/>
            <person name="Dorjee K."/>
            <person name="Dupes A."/>
            <person name="Elong R."/>
            <person name="Falk J."/>
            <person name="Farina A."/>
            <person name="Faro S."/>
            <person name="Ferguson D."/>
            <person name="Fisher S."/>
            <person name="Foley C.D."/>
            <person name="Franke A."/>
            <person name="Friedrich D."/>
            <person name="Gadbois L."/>
            <person name="Gearin G."/>
            <person name="Gearin C.R."/>
            <person name="Giannoukos G."/>
            <person name="Goode T."/>
            <person name="Graham J."/>
            <person name="Grandbois E."/>
            <person name="Grewal S."/>
            <person name="Gyaltsen K."/>
            <person name="Hafez N."/>
            <person name="Hagos B."/>
            <person name="Hall J."/>
            <person name="Henson C."/>
            <person name="Hollinger A."/>
            <person name="Honan T."/>
            <person name="Huard M.D."/>
            <person name="Hughes L."/>
            <person name="Hurhula B."/>
            <person name="Husby M.E."/>
            <person name="Kamat A."/>
            <person name="Kanga B."/>
            <person name="Kashin S."/>
            <person name="Khazanovich D."/>
            <person name="Kisner P."/>
            <person name="Lance K."/>
            <person name="Lara M."/>
            <person name="Lee W."/>
            <person name="Lennon N."/>
            <person name="Letendre F."/>
            <person name="LeVine R."/>
            <person name="Lipovsky A."/>
            <person name="Liu X."/>
            <person name="Liu J."/>
            <person name="Liu S."/>
            <person name="Lokyitsang T."/>
            <person name="Lokyitsang Y."/>
            <person name="Lubonja R."/>
            <person name="Lui A."/>
            <person name="MacDonald P."/>
            <person name="Magnisalis V."/>
            <person name="Maru K."/>
            <person name="Matthews C."/>
            <person name="McCusker W."/>
            <person name="McDonough S."/>
            <person name="Mehta T."/>
            <person name="Meldrim J."/>
            <person name="Meneus L."/>
            <person name="Mihai O."/>
            <person name="Mihalev A."/>
            <person name="Mihova T."/>
            <person name="Mittelman R."/>
            <person name="Mlenga V."/>
            <person name="Montmayeur A."/>
            <person name="Mulrain L."/>
            <person name="Navidi A."/>
            <person name="Naylor J."/>
            <person name="Negash T."/>
            <person name="Nguyen T."/>
            <person name="Nguyen N."/>
            <person name="Nicol R."/>
            <person name="Norbu C."/>
            <person name="Norbu N."/>
            <person name="Novod N."/>
            <person name="O'Neill B."/>
            <person name="Osman S."/>
            <person name="Markiewicz E."/>
            <person name="Oyono O.L."/>
            <person name="Patti C."/>
            <person name="Phunkhang P."/>
            <person name="Pierre F."/>
            <person name="Priest M."/>
            <person name="Raghuraman S."/>
            <person name="Rege F."/>
            <person name="Reyes R."/>
            <person name="Rise C."/>
            <person name="Rogov P."/>
            <person name="Ross K."/>
            <person name="Ryan E."/>
            <person name="Settipalli S."/>
            <person name="Shea T."/>
            <person name="Sherpa N."/>
            <person name="Shi L."/>
            <person name="Shih D."/>
            <person name="Sparrow T."/>
            <person name="Spaulding J."/>
            <person name="Stalker J."/>
            <person name="Stange-Thomann N."/>
            <person name="Stavropoulos S."/>
            <person name="Stone C."/>
            <person name="Strader C."/>
            <person name="Tesfaye S."/>
            <person name="Thomson T."/>
            <person name="Thoulutsang Y."/>
            <person name="Thoulutsang D."/>
            <person name="Topham K."/>
            <person name="Topping I."/>
            <person name="Tsamla T."/>
            <person name="Vassiliev H."/>
            <person name="Vo A."/>
            <person name="Wangchuk T."/>
            <person name="Wangdi T."/>
            <person name="Weiand M."/>
            <person name="Wilkinson J."/>
            <person name="Wilson A."/>
            <person name="Yadav S."/>
            <person name="Young G."/>
            <person name="Yu Q."/>
            <person name="Zembek L."/>
            <person name="Zhong D."/>
            <person name="Zimmer A."/>
            <person name="Zwirko Z."/>
            <person name="Jaffe D.B."/>
            <person name="Alvarez P."/>
            <person name="Brockman W."/>
            <person name="Butler J."/>
            <person name="Chin C."/>
            <person name="Gnerre S."/>
            <person name="Grabherr M."/>
            <person name="Kleber M."/>
            <person name="Mauceli E."/>
            <person name="MacCallum I."/>
        </authorList>
    </citation>
    <scope>NUCLEOTIDE SEQUENCE [LARGE SCALE GENOMIC DNA]</scope>
    <source>
        <strain evidence="3">Tucson 14030-0811.24</strain>
    </source>
</reference>